<sequence length="91" mass="9677">MKFFTVALLIFATVLALTSAQGCSGGTQRTGDCCPDANAVCYPAETPAVPTPPNATRLRDSAFPAAQGHPQNLYDEDHRLSVTCDFNVAFL</sequence>
<dbReference type="Proteomes" id="UP000298663">
    <property type="component" value="Unassembled WGS sequence"/>
</dbReference>
<organism evidence="2 3">
    <name type="scientific">Steinernema carpocapsae</name>
    <name type="common">Entomopathogenic nematode</name>
    <dbReference type="NCBI Taxonomy" id="34508"/>
    <lineage>
        <taxon>Eukaryota</taxon>
        <taxon>Metazoa</taxon>
        <taxon>Ecdysozoa</taxon>
        <taxon>Nematoda</taxon>
        <taxon>Chromadorea</taxon>
        <taxon>Rhabditida</taxon>
        <taxon>Tylenchina</taxon>
        <taxon>Panagrolaimomorpha</taxon>
        <taxon>Strongyloidoidea</taxon>
        <taxon>Steinernematidae</taxon>
        <taxon>Steinernema</taxon>
    </lineage>
</organism>
<comment type="caution">
    <text evidence="2">The sequence shown here is derived from an EMBL/GenBank/DDBJ whole genome shotgun (WGS) entry which is preliminary data.</text>
</comment>
<accession>A0A4U5PKB8</accession>
<evidence type="ECO:0000313" key="2">
    <source>
        <dbReference type="EMBL" id="TKR96896.1"/>
    </source>
</evidence>
<reference evidence="2 3" key="2">
    <citation type="journal article" date="2019" name="G3 (Bethesda)">
        <title>Hybrid Assembly of the Genome of the Entomopathogenic Nematode Steinernema carpocapsae Identifies the X-Chromosome.</title>
        <authorList>
            <person name="Serra L."/>
            <person name="Macchietto M."/>
            <person name="Macias-Munoz A."/>
            <person name="McGill C.J."/>
            <person name="Rodriguez I.M."/>
            <person name="Rodriguez B."/>
            <person name="Murad R."/>
            <person name="Mortazavi A."/>
        </authorList>
    </citation>
    <scope>NUCLEOTIDE SEQUENCE [LARGE SCALE GENOMIC DNA]</scope>
    <source>
        <strain evidence="2 3">ALL</strain>
    </source>
</reference>
<dbReference type="PROSITE" id="PS51257">
    <property type="entry name" value="PROKAR_LIPOPROTEIN"/>
    <property type="match status" value="1"/>
</dbReference>
<feature type="signal peptide" evidence="1">
    <location>
        <begin position="1"/>
        <end position="20"/>
    </location>
</feature>
<proteinExistence type="predicted"/>
<keyword evidence="3" id="KW-1185">Reference proteome</keyword>
<dbReference type="EMBL" id="AZBU02000002">
    <property type="protein sequence ID" value="TKR96896.1"/>
    <property type="molecule type" value="Genomic_DNA"/>
</dbReference>
<evidence type="ECO:0000313" key="3">
    <source>
        <dbReference type="Proteomes" id="UP000298663"/>
    </source>
</evidence>
<keyword evidence="1" id="KW-0732">Signal</keyword>
<feature type="chain" id="PRO_5020534506" evidence="1">
    <location>
        <begin position="21"/>
        <end position="91"/>
    </location>
</feature>
<dbReference type="AlphaFoldDB" id="A0A4U5PKB8"/>
<reference evidence="2 3" key="1">
    <citation type="journal article" date="2015" name="Genome Biol.">
        <title>Comparative genomics of Steinernema reveals deeply conserved gene regulatory networks.</title>
        <authorList>
            <person name="Dillman A.R."/>
            <person name="Macchietto M."/>
            <person name="Porter C.F."/>
            <person name="Rogers A."/>
            <person name="Williams B."/>
            <person name="Antoshechkin I."/>
            <person name="Lee M.M."/>
            <person name="Goodwin Z."/>
            <person name="Lu X."/>
            <person name="Lewis E.E."/>
            <person name="Goodrich-Blair H."/>
            <person name="Stock S.P."/>
            <person name="Adams B.J."/>
            <person name="Sternberg P.W."/>
            <person name="Mortazavi A."/>
        </authorList>
    </citation>
    <scope>NUCLEOTIDE SEQUENCE [LARGE SCALE GENOMIC DNA]</scope>
    <source>
        <strain evidence="2 3">ALL</strain>
    </source>
</reference>
<name>A0A4U5PKB8_STECR</name>
<gene>
    <name evidence="2" type="ORF">L596_010846</name>
</gene>
<evidence type="ECO:0000256" key="1">
    <source>
        <dbReference type="SAM" id="SignalP"/>
    </source>
</evidence>
<protein>
    <submittedName>
        <fullName evidence="2">Uncharacterized protein</fullName>
    </submittedName>
</protein>